<organism evidence="3 4">
    <name type="scientific">Camelina sativa</name>
    <name type="common">False flax</name>
    <name type="synonym">Myagrum sativum</name>
    <dbReference type="NCBI Taxonomy" id="90675"/>
    <lineage>
        <taxon>Eukaryota</taxon>
        <taxon>Viridiplantae</taxon>
        <taxon>Streptophyta</taxon>
        <taxon>Embryophyta</taxon>
        <taxon>Tracheophyta</taxon>
        <taxon>Spermatophyta</taxon>
        <taxon>Magnoliopsida</taxon>
        <taxon>eudicotyledons</taxon>
        <taxon>Gunneridae</taxon>
        <taxon>Pentapetalae</taxon>
        <taxon>rosids</taxon>
        <taxon>malvids</taxon>
        <taxon>Brassicales</taxon>
        <taxon>Brassicaceae</taxon>
        <taxon>Camelineae</taxon>
        <taxon>Camelina</taxon>
    </lineage>
</organism>
<sequence length="434" mass="49985">MAGSSSFSSSNVSLIPTGLQVFISYRGKELRDGFVGFLLRGFKDKNINVFTNEQEEKGKDLISESRFALVIFSEGYTKSKRCLDELVHIKERVDQGKLRVIPIFYKLDATVVNGLKGKFGDNFRDLVERYQHEPKRIQKWTEALNSTSQTFDMPLPAYRILEEKYRHEPETFQQWKSALNTIFPKLSLTLSNYSETSENDFISLICKGMNGNRGEENSDCLLVPARGLSLNKHEAPNSLMAASSSVVRPNSLGPQVFINFRGIELRRNFISFLYAALKEADINVFIDEDEHLGSDLVNLLKRIEESEIALVIFSKDYTSSRWCLDELAKIKERKDQGRLIVVPIFYKIEPSVVKQLKGEFGDRYRDMKRDHQHQRERTIKWKEALVSIPEIKGMFLPEQSNVTDREFIISMVDKIQILLEDMAGRGNLERNRTM</sequence>
<protein>
    <submittedName>
        <fullName evidence="4">Disease resistance protein RPS4-like</fullName>
    </submittedName>
</protein>
<evidence type="ECO:0000313" key="3">
    <source>
        <dbReference type="Proteomes" id="UP000694864"/>
    </source>
</evidence>
<reference evidence="3" key="1">
    <citation type="journal article" date="2014" name="Nat. Commun.">
        <title>The emerging biofuel crop Camelina sativa retains a highly undifferentiated hexaploid genome structure.</title>
        <authorList>
            <person name="Kagale S."/>
            <person name="Koh C."/>
            <person name="Nixon J."/>
            <person name="Bollina V."/>
            <person name="Clarke W.E."/>
            <person name="Tuteja R."/>
            <person name="Spillane C."/>
            <person name="Robinson S.J."/>
            <person name="Links M.G."/>
            <person name="Clarke C."/>
            <person name="Higgins E.E."/>
            <person name="Huebert T."/>
            <person name="Sharpe A.G."/>
            <person name="Parkin I.A."/>
        </authorList>
    </citation>
    <scope>NUCLEOTIDE SEQUENCE [LARGE SCALE GENOMIC DNA]</scope>
    <source>
        <strain evidence="3">cv. DH55</strain>
    </source>
</reference>
<evidence type="ECO:0000256" key="1">
    <source>
        <dbReference type="ARBA" id="ARBA00023027"/>
    </source>
</evidence>
<dbReference type="Proteomes" id="UP000694864">
    <property type="component" value="Chromosome 20"/>
</dbReference>
<feature type="domain" description="TIR" evidence="2">
    <location>
        <begin position="252"/>
        <end position="419"/>
    </location>
</feature>
<evidence type="ECO:0000259" key="2">
    <source>
        <dbReference type="PROSITE" id="PS50104"/>
    </source>
</evidence>
<dbReference type="PANTHER" id="PTHR32009">
    <property type="entry name" value="TMV RESISTANCE PROTEIN N-LIKE"/>
    <property type="match status" value="1"/>
</dbReference>
<accession>A0ABM0Y2S3</accession>
<dbReference type="InterPro" id="IPR000157">
    <property type="entry name" value="TIR_dom"/>
</dbReference>
<dbReference type="Gene3D" id="3.40.50.10140">
    <property type="entry name" value="Toll/interleukin-1 receptor homology (TIR) domain"/>
    <property type="match status" value="2"/>
</dbReference>
<dbReference type="Pfam" id="PF01582">
    <property type="entry name" value="TIR"/>
    <property type="match status" value="2"/>
</dbReference>
<reference evidence="4" key="2">
    <citation type="submission" date="2025-08" db="UniProtKB">
        <authorList>
            <consortium name="RefSeq"/>
        </authorList>
    </citation>
    <scope>IDENTIFICATION</scope>
    <source>
        <tissue evidence="4">Leaf</tissue>
    </source>
</reference>
<dbReference type="SUPFAM" id="SSF52200">
    <property type="entry name" value="Toll/Interleukin receptor TIR domain"/>
    <property type="match status" value="2"/>
</dbReference>
<dbReference type="PANTHER" id="PTHR32009:SF75">
    <property type="entry name" value="PROTEIN PHLOEM PROTEIN 2-LIKE A5-RELATED"/>
    <property type="match status" value="1"/>
</dbReference>
<keyword evidence="3" id="KW-1185">Reference proteome</keyword>
<feature type="domain" description="TIR" evidence="2">
    <location>
        <begin position="17"/>
        <end position="148"/>
    </location>
</feature>
<dbReference type="RefSeq" id="XP_010494571.1">
    <property type="nucleotide sequence ID" value="XM_010496269.2"/>
</dbReference>
<dbReference type="SMART" id="SM00255">
    <property type="entry name" value="TIR"/>
    <property type="match status" value="2"/>
</dbReference>
<dbReference type="PROSITE" id="PS50104">
    <property type="entry name" value="TIR"/>
    <property type="match status" value="2"/>
</dbReference>
<dbReference type="GeneID" id="104771702"/>
<keyword evidence="1" id="KW-0520">NAD</keyword>
<name>A0ABM0Y2S3_CAMSA</name>
<dbReference type="InterPro" id="IPR035897">
    <property type="entry name" value="Toll_tir_struct_dom_sf"/>
</dbReference>
<gene>
    <name evidence="4" type="primary">LOC104771702</name>
</gene>
<proteinExistence type="predicted"/>
<evidence type="ECO:0000313" key="4">
    <source>
        <dbReference type="RefSeq" id="XP_010494571.1"/>
    </source>
</evidence>